<dbReference type="GO" id="GO:0032259">
    <property type="term" value="P:methylation"/>
    <property type="evidence" value="ECO:0007669"/>
    <property type="project" value="UniProtKB-KW"/>
</dbReference>
<dbReference type="SUPFAM" id="SSF53335">
    <property type="entry name" value="S-adenosyl-L-methionine-dependent methyltransferases"/>
    <property type="match status" value="1"/>
</dbReference>
<dbReference type="CDD" id="cd02440">
    <property type="entry name" value="AdoMet_MTases"/>
    <property type="match status" value="1"/>
</dbReference>
<dbReference type="EMBL" id="JACJSG010000018">
    <property type="protein sequence ID" value="MBD2501906.1"/>
    <property type="molecule type" value="Genomic_DNA"/>
</dbReference>
<dbReference type="Proteomes" id="UP000661112">
    <property type="component" value="Unassembled WGS sequence"/>
</dbReference>
<organism evidence="2 3">
    <name type="scientific">Anabaena azotica FACHB-119</name>
    <dbReference type="NCBI Taxonomy" id="947527"/>
    <lineage>
        <taxon>Bacteria</taxon>
        <taxon>Bacillati</taxon>
        <taxon>Cyanobacteriota</taxon>
        <taxon>Cyanophyceae</taxon>
        <taxon>Nostocales</taxon>
        <taxon>Nostocaceae</taxon>
        <taxon>Anabaena</taxon>
        <taxon>Anabaena azotica</taxon>
    </lineage>
</organism>
<keyword evidence="3" id="KW-1185">Reference proteome</keyword>
<dbReference type="InterPro" id="IPR013216">
    <property type="entry name" value="Methyltransf_11"/>
</dbReference>
<dbReference type="PANTHER" id="PTHR43861">
    <property type="entry name" value="TRANS-ACONITATE 2-METHYLTRANSFERASE-RELATED"/>
    <property type="match status" value="1"/>
</dbReference>
<dbReference type="Gene3D" id="3.40.50.150">
    <property type="entry name" value="Vaccinia Virus protein VP39"/>
    <property type="match status" value="1"/>
</dbReference>
<feature type="domain" description="Methyltransferase type 11" evidence="1">
    <location>
        <begin position="56"/>
        <end position="144"/>
    </location>
</feature>
<evidence type="ECO:0000313" key="3">
    <source>
        <dbReference type="Proteomes" id="UP000661112"/>
    </source>
</evidence>
<reference evidence="2 3" key="1">
    <citation type="journal article" date="2020" name="ISME J.">
        <title>Comparative genomics reveals insights into cyanobacterial evolution and habitat adaptation.</title>
        <authorList>
            <person name="Chen M.Y."/>
            <person name="Teng W.K."/>
            <person name="Zhao L."/>
            <person name="Hu C.X."/>
            <person name="Zhou Y.K."/>
            <person name="Han B.P."/>
            <person name="Song L.R."/>
            <person name="Shu W.S."/>
        </authorList>
    </citation>
    <scope>NUCLEOTIDE SEQUENCE [LARGE SCALE GENOMIC DNA]</scope>
    <source>
        <strain evidence="2 3">FACHB-119</strain>
    </source>
</reference>
<gene>
    <name evidence="2" type="ORF">H6G83_15050</name>
</gene>
<keyword evidence="2" id="KW-0489">Methyltransferase</keyword>
<keyword evidence="2" id="KW-0808">Transferase</keyword>
<evidence type="ECO:0000313" key="2">
    <source>
        <dbReference type="EMBL" id="MBD2501906.1"/>
    </source>
</evidence>
<name>A0ABR8D6X6_9NOST</name>
<protein>
    <submittedName>
        <fullName evidence="2">Class I SAM-dependent methyltransferase</fullName>
    </submittedName>
</protein>
<comment type="caution">
    <text evidence="2">The sequence shown here is derived from an EMBL/GenBank/DDBJ whole genome shotgun (WGS) entry which is preliminary data.</text>
</comment>
<evidence type="ECO:0000259" key="1">
    <source>
        <dbReference type="Pfam" id="PF08241"/>
    </source>
</evidence>
<proteinExistence type="predicted"/>
<sequence>MPICQIDNLSPAIKANIFYYDNTEWAKGYFAACHRDKAFQECWQSASGSWDDKIVVDIGCGPGNLYATLGGSPRLLIGVDVSCNSLKMAQTIGYTPILADAHNLPFIDGFADIVAVNATLHHCENMGKVLAEAARLVRPGGLLITDHDPQQTAWNWKGLAMLLYKIRVPIYRLLSFGKFMSQKEHDAMLKSETHHKPSDGMTRQFYYQILEPLGFTVNVYPHNHTVGAEVLQGNYGQAHMKYRYAQWLSGINPHSSEAALSLMCVARRN</sequence>
<dbReference type="InterPro" id="IPR029063">
    <property type="entry name" value="SAM-dependent_MTases_sf"/>
</dbReference>
<dbReference type="GO" id="GO:0008168">
    <property type="term" value="F:methyltransferase activity"/>
    <property type="evidence" value="ECO:0007669"/>
    <property type="project" value="UniProtKB-KW"/>
</dbReference>
<accession>A0ABR8D6X6</accession>
<dbReference type="Pfam" id="PF08241">
    <property type="entry name" value="Methyltransf_11"/>
    <property type="match status" value="1"/>
</dbReference>